<accession>A0A5E4SL50</accession>
<dbReference type="EMBL" id="CABPSC010000002">
    <property type="protein sequence ID" value="VVD75753.1"/>
    <property type="molecule type" value="Genomic_DNA"/>
</dbReference>
<dbReference type="GO" id="GO:0032259">
    <property type="term" value="P:methylation"/>
    <property type="evidence" value="ECO:0007669"/>
    <property type="project" value="UniProtKB-KW"/>
</dbReference>
<reference evidence="2 3" key="1">
    <citation type="submission" date="2019-08" db="EMBL/GenBank/DDBJ databases">
        <authorList>
            <person name="Peeters C."/>
        </authorList>
    </citation>
    <scope>NUCLEOTIDE SEQUENCE [LARGE SCALE GENOMIC DNA]</scope>
    <source>
        <strain evidence="2 3">LMG 31109</strain>
    </source>
</reference>
<dbReference type="RefSeq" id="WP_150554369.1">
    <property type="nucleotide sequence ID" value="NZ_CABPSC010000002.1"/>
</dbReference>
<dbReference type="Proteomes" id="UP000367825">
    <property type="component" value="Unassembled WGS sequence"/>
</dbReference>
<evidence type="ECO:0000313" key="3">
    <source>
        <dbReference type="Proteomes" id="UP000367825"/>
    </source>
</evidence>
<sequence>MVRDTTVQDTIAMFDQHAATYDETWRGLAALRDALQLVLDAAFAALPVDANVLCVGAGTGAEIVPLAQRHPGWRFTAVEPSGAMLDVFRNKAQAHGIASRCTFHRGFLSSLPASAPFDGATSILVSQFVTDPRARQGFFRDIAQRLRPGGHLVSADLACDMASEAGSRLLALWFELMSFSPQARERAKSVYGDQVAVVPPQAVEALIEAGGFDAPVRCFQSGLIHAWFARAVNQG</sequence>
<keyword evidence="2" id="KW-0808">Transferase</keyword>
<feature type="domain" description="Methyltransferase" evidence="1">
    <location>
        <begin position="52"/>
        <end position="150"/>
    </location>
</feature>
<dbReference type="InterPro" id="IPR041698">
    <property type="entry name" value="Methyltransf_25"/>
</dbReference>
<keyword evidence="2" id="KW-0489">Methyltransferase</keyword>
<proteinExistence type="predicted"/>
<dbReference type="SUPFAM" id="SSF53335">
    <property type="entry name" value="S-adenosyl-L-methionine-dependent methyltransferases"/>
    <property type="match status" value="1"/>
</dbReference>
<dbReference type="GO" id="GO:0008168">
    <property type="term" value="F:methyltransferase activity"/>
    <property type="evidence" value="ECO:0007669"/>
    <property type="project" value="UniProtKB-KW"/>
</dbReference>
<evidence type="ECO:0000313" key="2">
    <source>
        <dbReference type="EMBL" id="VVD75753.1"/>
    </source>
</evidence>
<dbReference type="InterPro" id="IPR029063">
    <property type="entry name" value="SAM-dependent_MTases_sf"/>
</dbReference>
<gene>
    <name evidence="2" type="ORF">PNO31109_00822</name>
</gene>
<dbReference type="CDD" id="cd02440">
    <property type="entry name" value="AdoMet_MTases"/>
    <property type="match status" value="1"/>
</dbReference>
<protein>
    <submittedName>
        <fullName evidence="2">SAM-dependent methyltransferase</fullName>
    </submittedName>
</protein>
<name>A0A5E4SL50_9BURK</name>
<dbReference type="Gene3D" id="3.40.50.150">
    <property type="entry name" value="Vaccinia Virus protein VP39"/>
    <property type="match status" value="1"/>
</dbReference>
<organism evidence="2 3">
    <name type="scientific">Pandoraea nosoerga</name>
    <dbReference type="NCBI Taxonomy" id="2508296"/>
    <lineage>
        <taxon>Bacteria</taxon>
        <taxon>Pseudomonadati</taxon>
        <taxon>Pseudomonadota</taxon>
        <taxon>Betaproteobacteria</taxon>
        <taxon>Burkholderiales</taxon>
        <taxon>Burkholderiaceae</taxon>
        <taxon>Pandoraea</taxon>
    </lineage>
</organism>
<dbReference type="Pfam" id="PF13649">
    <property type="entry name" value="Methyltransf_25"/>
    <property type="match status" value="1"/>
</dbReference>
<dbReference type="OrthoDB" id="8558926at2"/>
<dbReference type="AlphaFoldDB" id="A0A5E4SL50"/>
<evidence type="ECO:0000259" key="1">
    <source>
        <dbReference type="Pfam" id="PF13649"/>
    </source>
</evidence>
<keyword evidence="3" id="KW-1185">Reference proteome</keyword>